<feature type="domain" description="Nrap protein" evidence="4">
    <location>
        <begin position="195"/>
        <end position="316"/>
    </location>
</feature>
<evidence type="ECO:0000259" key="3">
    <source>
        <dbReference type="Pfam" id="PF17404"/>
    </source>
</evidence>
<dbReference type="InterPro" id="IPR035369">
    <property type="entry name" value="Nrap_D4"/>
</dbReference>
<organism evidence="8">
    <name type="scientific">Schistocephalus solidus</name>
    <name type="common">Tapeworm</name>
    <dbReference type="NCBI Taxonomy" id="70667"/>
    <lineage>
        <taxon>Eukaryota</taxon>
        <taxon>Metazoa</taxon>
        <taxon>Spiralia</taxon>
        <taxon>Lophotrochozoa</taxon>
        <taxon>Platyhelminthes</taxon>
        <taxon>Cestoda</taxon>
        <taxon>Eucestoda</taxon>
        <taxon>Diphyllobothriidea</taxon>
        <taxon>Diphyllobothriidae</taxon>
        <taxon>Schistocephalus</taxon>
    </lineage>
</organism>
<dbReference type="GO" id="GO:0032040">
    <property type="term" value="C:small-subunit processome"/>
    <property type="evidence" value="ECO:0007669"/>
    <property type="project" value="TreeGrafter"/>
</dbReference>
<feature type="region of interest" description="Disordered" evidence="2">
    <location>
        <begin position="850"/>
        <end position="904"/>
    </location>
</feature>
<feature type="domain" description="Nrap protein" evidence="3">
    <location>
        <begin position="83"/>
        <end position="157"/>
    </location>
</feature>
<dbReference type="PANTHER" id="PTHR17972">
    <property type="entry name" value="NUCLEOLAR RNA-ASSOCIATED PROTEIN"/>
    <property type="match status" value="1"/>
</dbReference>
<dbReference type="WBParaSite" id="SSLN_0001149401-mRNA-1">
    <property type="protein sequence ID" value="SSLN_0001149401-mRNA-1"/>
    <property type="gene ID" value="SSLN_0001149401"/>
</dbReference>
<reference evidence="6 7" key="2">
    <citation type="submission" date="2018-11" db="EMBL/GenBank/DDBJ databases">
        <authorList>
            <consortium name="Pathogen Informatics"/>
        </authorList>
    </citation>
    <scope>NUCLEOTIDE SEQUENCE [LARGE SCALE GENOMIC DNA]</scope>
    <source>
        <strain evidence="6 7">NST_G2</strain>
    </source>
</reference>
<comment type="subcellular location">
    <subcellularLocation>
        <location evidence="1">Nucleus</location>
        <location evidence="1">Nucleolus</location>
    </subcellularLocation>
</comment>
<dbReference type="GO" id="GO:0034456">
    <property type="term" value="C:UTP-C complex"/>
    <property type="evidence" value="ECO:0007669"/>
    <property type="project" value="TreeGrafter"/>
</dbReference>
<evidence type="ECO:0000259" key="5">
    <source>
        <dbReference type="Pfam" id="PF17406"/>
    </source>
</evidence>
<comment type="similarity">
    <text evidence="1">Belongs to the NRAP family.</text>
</comment>
<accession>A0A183T3M1</accession>
<dbReference type="GO" id="GO:0006409">
    <property type="term" value="P:tRNA export from nucleus"/>
    <property type="evidence" value="ECO:0007669"/>
    <property type="project" value="TreeGrafter"/>
</dbReference>
<proteinExistence type="inferred from homology"/>
<feature type="compositionally biased region" description="Basic residues" evidence="2">
    <location>
        <begin position="875"/>
        <end position="884"/>
    </location>
</feature>
<dbReference type="InterPro" id="IPR035368">
    <property type="entry name" value="Nrap_D3"/>
</dbReference>
<keyword evidence="7" id="KW-1185">Reference proteome</keyword>
<evidence type="ECO:0000313" key="6">
    <source>
        <dbReference type="EMBL" id="VDL97454.1"/>
    </source>
</evidence>
<evidence type="ECO:0000259" key="4">
    <source>
        <dbReference type="Pfam" id="PF17405"/>
    </source>
</evidence>
<dbReference type="GO" id="GO:0006364">
    <property type="term" value="P:rRNA processing"/>
    <property type="evidence" value="ECO:0007669"/>
    <property type="project" value="TreeGrafter"/>
</dbReference>
<keyword evidence="1" id="KW-0539">Nucleus</keyword>
<keyword evidence="1" id="KW-0694">RNA-binding</keyword>
<reference evidence="8" key="1">
    <citation type="submission" date="2016-06" db="UniProtKB">
        <authorList>
            <consortium name="WormBaseParasite"/>
        </authorList>
    </citation>
    <scope>IDENTIFICATION</scope>
</reference>
<feature type="domain" description="Nrap protein" evidence="5">
    <location>
        <begin position="496"/>
        <end position="652"/>
    </location>
</feature>
<sequence>MSPLDKHSSDLGLVYSRVRYGRVVCSSRAYGEGAEELAICTAAIIIVGTINRFVADTGESEESFAFKHCDWMDPLEEFDHLKKLPSIGLRLDPSLAHSLTIRGPPSGTEAGKNFRQFWGSKSELRHVDGDLFECVVWESSQNVTLQIVDHLLARHFKLGDRTTSRNWYQVTSDRLNSLLASFAPAHTVIGFPPRASSLHLIRTVDRLNSVLQDLNSHLPLNIVGVQAISSEFRDTSVFPPVLTVPRRLRKRAREKKTKTFSWKDVLHTLQPIYIIINIESSGKWPRDNLDAFLHMKRLFLLRVNELLCPKGIPSRVVDNGMLDIFLGVNFSRLSKAVAVSEGVFQYKNVNDVSVPSSNKIMAFVGGLVLRVSFYQPLELLLLKRATGLLPNSKQARSKQESLPGTDATLRTPADLQRWLLFNERLPAVTSQLNTISRVHLNIFPEACRLAKRWLSGHGLPVVRCPELGSEPRGLPASRPPSLLGDNDFSADFRLSEIAVELMIVYAGFFTKPVRGTLHEEEEEGPFGVGGDEAALPSASPLATFLRFLRLLSTFDWMKRPLVIDLNDDFIEGDGPLKVEAALKDFYNTPRGDLPAVVIITPLDLAGTDWTQSGPSIEGLARLQLLAKRSHDLLRAMLVAGAHLADLKAVFRPDLSEMDVLLTTKPPVFQTRLLENLDVDTPTYLSKVFRPNRPADLSSLKQARKEPPPVSLEILDPGAGYWPDGYLCDPLLWLMRQLKTKFGDLFHFFWDRHSARWLGLKLKQPDKFATLTAFSEENLRGFSCHRAPAEAPSDVIGLAADIPTLLKMLRLWSADFVDSVSLQCLHREVAGRPVSLDTEVEVAELIICPASGRPGKPHTTDSAGLPETDRAGAEKSKRRKRKRQQSKQSSYRIKTFKPAAVEAVT</sequence>
<dbReference type="Pfam" id="PF17404">
    <property type="entry name" value="Nrap_D3"/>
    <property type="match status" value="1"/>
</dbReference>
<dbReference type="GO" id="GO:0032545">
    <property type="term" value="C:CURI complex"/>
    <property type="evidence" value="ECO:0007669"/>
    <property type="project" value="TreeGrafter"/>
</dbReference>
<evidence type="ECO:0000313" key="8">
    <source>
        <dbReference type="WBParaSite" id="SSLN_0001149401-mRNA-1"/>
    </source>
</evidence>
<evidence type="ECO:0000256" key="2">
    <source>
        <dbReference type="SAM" id="MobiDB-lite"/>
    </source>
</evidence>
<evidence type="ECO:0000256" key="1">
    <source>
        <dbReference type="RuleBase" id="RU364032"/>
    </source>
</evidence>
<gene>
    <name evidence="6" type="ORF">SSLN_LOCUS11069</name>
</gene>
<dbReference type="PANTHER" id="PTHR17972:SF0">
    <property type="entry name" value="NUCLEOLAR PROTEIN 6"/>
    <property type="match status" value="1"/>
</dbReference>
<dbReference type="GO" id="GO:0003723">
    <property type="term" value="F:RNA binding"/>
    <property type="evidence" value="ECO:0007669"/>
    <property type="project" value="UniProtKB-KW"/>
</dbReference>
<evidence type="ECO:0000313" key="7">
    <source>
        <dbReference type="Proteomes" id="UP000275846"/>
    </source>
</evidence>
<dbReference type="InterPro" id="IPR035370">
    <property type="entry name" value="Nrap_D5"/>
</dbReference>
<dbReference type="InterPro" id="IPR005554">
    <property type="entry name" value="NOL6/Upt22"/>
</dbReference>
<dbReference type="Pfam" id="PF17405">
    <property type="entry name" value="Nrap_D4"/>
    <property type="match status" value="1"/>
</dbReference>
<protein>
    <recommendedName>
        <fullName evidence="1">Nucleolar protein 6</fullName>
    </recommendedName>
</protein>
<dbReference type="STRING" id="70667.A0A183T3M1"/>
<dbReference type="Pfam" id="PF17406">
    <property type="entry name" value="Nrap_D5"/>
    <property type="match status" value="1"/>
</dbReference>
<dbReference type="OrthoDB" id="10251401at2759"/>
<dbReference type="AlphaFoldDB" id="A0A183T3M1"/>
<name>A0A183T3M1_SCHSO</name>
<dbReference type="EMBL" id="UYSU01036271">
    <property type="protein sequence ID" value="VDL97454.1"/>
    <property type="molecule type" value="Genomic_DNA"/>
</dbReference>
<dbReference type="Proteomes" id="UP000275846">
    <property type="component" value="Unassembled WGS sequence"/>
</dbReference>